<dbReference type="AlphaFoldDB" id="R0MH02"/>
<organism evidence="2 3">
    <name type="scientific">Nosema bombycis (strain CQ1 / CVCC 102059)</name>
    <name type="common">Microsporidian parasite</name>
    <name type="synonym">Pebrine of silkworm</name>
    <dbReference type="NCBI Taxonomy" id="578461"/>
    <lineage>
        <taxon>Eukaryota</taxon>
        <taxon>Fungi</taxon>
        <taxon>Fungi incertae sedis</taxon>
        <taxon>Microsporidia</taxon>
        <taxon>Nosematidae</taxon>
        <taxon>Nosema</taxon>
    </lineage>
</organism>
<dbReference type="EMBL" id="KB908986">
    <property type="protein sequence ID" value="EOB13380.1"/>
    <property type="molecule type" value="Genomic_DNA"/>
</dbReference>
<feature type="transmembrane region" description="Helical" evidence="1">
    <location>
        <begin position="322"/>
        <end position="343"/>
    </location>
</feature>
<protein>
    <submittedName>
        <fullName evidence="2">Uncharacterized protein</fullName>
    </submittedName>
</protein>
<dbReference type="Proteomes" id="UP000016927">
    <property type="component" value="Unassembled WGS sequence"/>
</dbReference>
<dbReference type="VEuPathDB" id="MicrosporidiaDB:NBO_78g0007"/>
<proteinExistence type="predicted"/>
<keyword evidence="1" id="KW-0472">Membrane</keyword>
<keyword evidence="1" id="KW-0812">Transmembrane</keyword>
<keyword evidence="1" id="KW-1133">Transmembrane helix</keyword>
<sequence length="365" mass="43173">MSERNITKEEELNKIQKSSKCNQISPNGTNLFFPIFYANYNTPNIREEFLPIVHYLEQIQKNTIDFIREFVDLLSSAKGKFSLSYHIRVYDKKNCQPLQVYPYDFLRSIYKQINEANSKETLIMKKEKILKTTYEFLKGYLPIFENDINEFEIQIIDNNDFKEIVKIFKNDNYEVEKLVYKFLGGLKEIVSAIDHEPVDKKIYSIDKDDVLKYLNQGRDLMQCKWGNKYLEEGEKAEPCAENYHAFVESQNREIKPFVEAEHVQDEFTSLNDAKIDSNSVFSANENINYIGSEEIVQVSHDNEVSHKNKISHDDQVSYDANIFVYLGSLALVWVLILAIIYIYRYFKKRRERKEFEQTINFYESP</sequence>
<evidence type="ECO:0000313" key="3">
    <source>
        <dbReference type="Proteomes" id="UP000016927"/>
    </source>
</evidence>
<accession>R0MH02</accession>
<evidence type="ECO:0000313" key="2">
    <source>
        <dbReference type="EMBL" id="EOB13380.1"/>
    </source>
</evidence>
<dbReference type="HOGENOM" id="CLU_758865_0_0_1"/>
<name>R0MH02_NOSB1</name>
<evidence type="ECO:0000256" key="1">
    <source>
        <dbReference type="SAM" id="Phobius"/>
    </source>
</evidence>
<keyword evidence="3" id="KW-1185">Reference proteome</keyword>
<reference evidence="2 3" key="1">
    <citation type="journal article" date="2013" name="BMC Genomics">
        <title>Comparative genomics of parasitic silkworm microsporidia reveal an association between genome expansion and host adaptation.</title>
        <authorList>
            <person name="Pan G."/>
            <person name="Xu J."/>
            <person name="Li T."/>
            <person name="Xia Q."/>
            <person name="Liu S.L."/>
            <person name="Zhang G."/>
            <person name="Li S."/>
            <person name="Li C."/>
            <person name="Liu H."/>
            <person name="Yang L."/>
            <person name="Liu T."/>
            <person name="Zhang X."/>
            <person name="Wu Z."/>
            <person name="Fan W."/>
            <person name="Dang X."/>
            <person name="Xiang H."/>
            <person name="Tao M."/>
            <person name="Li Y."/>
            <person name="Hu J."/>
            <person name="Li Z."/>
            <person name="Lin L."/>
            <person name="Luo J."/>
            <person name="Geng L."/>
            <person name="Wang L."/>
            <person name="Long M."/>
            <person name="Wan Y."/>
            <person name="He N."/>
            <person name="Zhang Z."/>
            <person name="Lu C."/>
            <person name="Keeling P.J."/>
            <person name="Wang J."/>
            <person name="Xiang Z."/>
            <person name="Zhou Z."/>
        </authorList>
    </citation>
    <scope>NUCLEOTIDE SEQUENCE [LARGE SCALE GENOMIC DNA]</scope>
    <source>
        <strain evidence="3">CQ1 / CVCC 102059</strain>
    </source>
</reference>
<gene>
    <name evidence="2" type="ORF">NBO_78g0007</name>
</gene>